<protein>
    <recommendedName>
        <fullName evidence="3">Transglycosylase SLT domain-containing protein</fullName>
    </recommendedName>
</protein>
<organism evidence="1 2">
    <name type="scientific">Pyxidicoccus parkwayensis</name>
    <dbReference type="NCBI Taxonomy" id="2813578"/>
    <lineage>
        <taxon>Bacteria</taxon>
        <taxon>Pseudomonadati</taxon>
        <taxon>Myxococcota</taxon>
        <taxon>Myxococcia</taxon>
        <taxon>Myxococcales</taxon>
        <taxon>Cystobacterineae</taxon>
        <taxon>Myxococcaceae</taxon>
        <taxon>Pyxidicoccus</taxon>
    </lineage>
</organism>
<dbReference type="Proteomes" id="UP000662747">
    <property type="component" value="Chromosome"/>
</dbReference>
<name>A0ABX7NPJ7_9BACT</name>
<evidence type="ECO:0000313" key="2">
    <source>
        <dbReference type="Proteomes" id="UP000662747"/>
    </source>
</evidence>
<keyword evidence="2" id="KW-1185">Reference proteome</keyword>
<dbReference type="EMBL" id="CP071090">
    <property type="protein sequence ID" value="QSQ19447.1"/>
    <property type="molecule type" value="Genomic_DNA"/>
</dbReference>
<gene>
    <name evidence="1" type="ORF">JY651_29500</name>
</gene>
<evidence type="ECO:0008006" key="3">
    <source>
        <dbReference type="Google" id="ProtNLM"/>
    </source>
</evidence>
<accession>A0ABX7NPJ7</accession>
<proteinExistence type="predicted"/>
<sequence>MNAEHFVCRWALLTLALGLGACQPTEDTPEADTALAEQSQSQISATVMRQRSDLIKAVLAAEPRVDNPLLWAGIANTETGMAFCYGELSPYECPGPYSSDCNGPIVAGYWDGACSARAGGLGMFQFDYPGTYDDTLRVYGTGILTVQGSITRAVQYVIDMAWNSPYTPYFPTWQDNYNWLNNIRVGGPSWDLWLGVLARHYNGKEWGTSEWAAVKAKYDAGTRAMLNLYGESYWYGTTPPPPPGTTCSPEGGLFCGNNGVPGDSNTLYVCKGGVPVVKQVCANGCNRAPAGQSDSCLSGSNPPKTCSCANGAYKNGNPIPQSLTYCGFRTCGSDNNLYECTTTNQWVNTGVACGGSCSCANGAHLNGTLINAADTSCHMEVCGGSNTFYECLGTSWSAVSGSYCRMN</sequence>
<dbReference type="RefSeq" id="WP_206721031.1">
    <property type="nucleotide sequence ID" value="NZ_CP071090.1"/>
</dbReference>
<evidence type="ECO:0000313" key="1">
    <source>
        <dbReference type="EMBL" id="QSQ19447.1"/>
    </source>
</evidence>
<reference evidence="1 2" key="1">
    <citation type="submission" date="2021-02" db="EMBL/GenBank/DDBJ databases">
        <title>De Novo genome assembly of isolated myxobacteria.</title>
        <authorList>
            <person name="Stevens D.C."/>
        </authorList>
    </citation>
    <scope>NUCLEOTIDE SEQUENCE [LARGE SCALE GENOMIC DNA]</scope>
    <source>
        <strain evidence="2">SCPEA02</strain>
    </source>
</reference>